<keyword evidence="5" id="KW-0804">Transcription</keyword>
<dbReference type="OrthoDB" id="9806864at2"/>
<organism evidence="7 8">
    <name type="scientific">Noviherbaspirillum saxi</name>
    <dbReference type="NCBI Taxonomy" id="2320863"/>
    <lineage>
        <taxon>Bacteria</taxon>
        <taxon>Pseudomonadati</taxon>
        <taxon>Pseudomonadota</taxon>
        <taxon>Betaproteobacteria</taxon>
        <taxon>Burkholderiales</taxon>
        <taxon>Oxalobacteraceae</taxon>
        <taxon>Noviherbaspirillum</taxon>
    </lineage>
</organism>
<protein>
    <submittedName>
        <fullName evidence="7">MarR family transcriptional regulator</fullName>
    </submittedName>
</protein>
<dbReference type="SUPFAM" id="SSF46785">
    <property type="entry name" value="Winged helix' DNA-binding domain"/>
    <property type="match status" value="1"/>
</dbReference>
<dbReference type="PRINTS" id="PR00598">
    <property type="entry name" value="HTHMARR"/>
</dbReference>
<evidence type="ECO:0000259" key="6">
    <source>
        <dbReference type="PROSITE" id="PS50995"/>
    </source>
</evidence>
<comment type="subcellular location">
    <subcellularLocation>
        <location evidence="1">Cytoplasm</location>
    </subcellularLocation>
</comment>
<dbReference type="GO" id="GO:0003700">
    <property type="term" value="F:DNA-binding transcription factor activity"/>
    <property type="evidence" value="ECO:0007669"/>
    <property type="project" value="InterPro"/>
</dbReference>
<keyword evidence="4" id="KW-0238">DNA-binding</keyword>
<dbReference type="InterPro" id="IPR000835">
    <property type="entry name" value="HTH_MarR-typ"/>
</dbReference>
<dbReference type="InterPro" id="IPR039422">
    <property type="entry name" value="MarR/SlyA-like"/>
</dbReference>
<dbReference type="GO" id="GO:0005737">
    <property type="term" value="C:cytoplasm"/>
    <property type="evidence" value="ECO:0007669"/>
    <property type="project" value="UniProtKB-SubCell"/>
</dbReference>
<keyword evidence="8" id="KW-1185">Reference proteome</keyword>
<feature type="domain" description="HTH marR-type" evidence="6">
    <location>
        <begin position="19"/>
        <end position="149"/>
    </location>
</feature>
<evidence type="ECO:0000256" key="3">
    <source>
        <dbReference type="ARBA" id="ARBA00023015"/>
    </source>
</evidence>
<dbReference type="Proteomes" id="UP000265955">
    <property type="component" value="Unassembled WGS sequence"/>
</dbReference>
<dbReference type="InterPro" id="IPR055166">
    <property type="entry name" value="Transc_reg_Sar_Rot_HTH"/>
</dbReference>
<evidence type="ECO:0000256" key="4">
    <source>
        <dbReference type="ARBA" id="ARBA00023125"/>
    </source>
</evidence>
<dbReference type="AlphaFoldDB" id="A0A3A3FUS4"/>
<accession>A0A3A3FUS4</accession>
<reference evidence="8" key="1">
    <citation type="submission" date="2018-09" db="EMBL/GenBank/DDBJ databases">
        <authorList>
            <person name="Zhu H."/>
        </authorList>
    </citation>
    <scope>NUCLEOTIDE SEQUENCE [LARGE SCALE GENOMIC DNA]</scope>
    <source>
        <strain evidence="8">K1R23-30</strain>
    </source>
</reference>
<gene>
    <name evidence="7" type="ORF">D3871_05000</name>
</gene>
<keyword evidence="3" id="KW-0805">Transcription regulation</keyword>
<evidence type="ECO:0000256" key="2">
    <source>
        <dbReference type="ARBA" id="ARBA00022490"/>
    </source>
</evidence>
<proteinExistence type="predicted"/>
<evidence type="ECO:0000313" key="7">
    <source>
        <dbReference type="EMBL" id="RJF99957.1"/>
    </source>
</evidence>
<dbReference type="RefSeq" id="WP_119769900.1">
    <property type="nucleotide sequence ID" value="NZ_QYUO01000001.1"/>
</dbReference>
<comment type="caution">
    <text evidence="7">The sequence shown here is derived from an EMBL/GenBank/DDBJ whole genome shotgun (WGS) entry which is preliminary data.</text>
</comment>
<sequence>MSKSLPPPRPSAIDPLALDNQFCFALYSASLAMTKTYKPFLDKLGLTYPQYLVMLVLWQEDDVLVKSIGEKLFLDSGTLTPLLKRLEASELIARTRDETDERQVRITLTKEGRALKKKAQNIPHQVLCASGQPQEALAMLRSQLSTIRDDLAKTQG</sequence>
<name>A0A3A3FUS4_9BURK</name>
<dbReference type="Gene3D" id="1.10.10.10">
    <property type="entry name" value="Winged helix-like DNA-binding domain superfamily/Winged helix DNA-binding domain"/>
    <property type="match status" value="1"/>
</dbReference>
<dbReference type="PANTHER" id="PTHR33164">
    <property type="entry name" value="TRANSCRIPTIONAL REGULATOR, MARR FAMILY"/>
    <property type="match status" value="1"/>
</dbReference>
<keyword evidence="2" id="KW-0963">Cytoplasm</keyword>
<dbReference type="PROSITE" id="PS50995">
    <property type="entry name" value="HTH_MARR_2"/>
    <property type="match status" value="1"/>
</dbReference>
<dbReference type="Pfam" id="PF22381">
    <property type="entry name" value="Staph_reg_Sar_Rot"/>
    <property type="match status" value="1"/>
</dbReference>
<dbReference type="InterPro" id="IPR036388">
    <property type="entry name" value="WH-like_DNA-bd_sf"/>
</dbReference>
<evidence type="ECO:0000313" key="8">
    <source>
        <dbReference type="Proteomes" id="UP000265955"/>
    </source>
</evidence>
<evidence type="ECO:0000256" key="1">
    <source>
        <dbReference type="ARBA" id="ARBA00004496"/>
    </source>
</evidence>
<dbReference type="GO" id="GO:0006950">
    <property type="term" value="P:response to stress"/>
    <property type="evidence" value="ECO:0007669"/>
    <property type="project" value="TreeGrafter"/>
</dbReference>
<evidence type="ECO:0000256" key="5">
    <source>
        <dbReference type="ARBA" id="ARBA00023163"/>
    </source>
</evidence>
<dbReference type="GO" id="GO:0003677">
    <property type="term" value="F:DNA binding"/>
    <property type="evidence" value="ECO:0007669"/>
    <property type="project" value="UniProtKB-KW"/>
</dbReference>
<dbReference type="InterPro" id="IPR036390">
    <property type="entry name" value="WH_DNA-bd_sf"/>
</dbReference>
<dbReference type="PANTHER" id="PTHR33164:SF5">
    <property type="entry name" value="ORGANIC HYDROPEROXIDE RESISTANCE TRANSCRIPTIONAL REGULATOR"/>
    <property type="match status" value="1"/>
</dbReference>
<dbReference type="SMART" id="SM00347">
    <property type="entry name" value="HTH_MARR"/>
    <property type="match status" value="1"/>
</dbReference>
<dbReference type="FunFam" id="1.10.10.10:FF:000163">
    <property type="entry name" value="MarR family transcriptional regulator"/>
    <property type="match status" value="1"/>
</dbReference>
<dbReference type="EMBL" id="QYUO01000001">
    <property type="protein sequence ID" value="RJF99957.1"/>
    <property type="molecule type" value="Genomic_DNA"/>
</dbReference>